<sequence>MQISVASKYRTSIDPDKITAFCQQWQINKFALFGSVLRDDFDLDNSDIDVLVSFAPNVPWTILDLVDMEDQLEEIFNRKVDLVERISIEKSQNPFRKKAILESYQVIYANPRKVLRWALV</sequence>
<keyword evidence="3" id="KW-0808">Transferase</keyword>
<dbReference type="InterPro" id="IPR043519">
    <property type="entry name" value="NT_sf"/>
</dbReference>
<accession>A0ABR9VRJ0</accession>
<evidence type="ECO:0000256" key="9">
    <source>
        <dbReference type="ARBA" id="ARBA00038276"/>
    </source>
</evidence>
<feature type="domain" description="Polymerase nucleotidyl transferase" evidence="10">
    <location>
        <begin position="19"/>
        <end position="106"/>
    </location>
</feature>
<dbReference type="EMBL" id="JADEVV010000020">
    <property type="protein sequence ID" value="MBE9253950.1"/>
    <property type="molecule type" value="Genomic_DNA"/>
</dbReference>
<proteinExistence type="inferred from homology"/>
<evidence type="ECO:0000256" key="4">
    <source>
        <dbReference type="ARBA" id="ARBA00022695"/>
    </source>
</evidence>
<protein>
    <submittedName>
        <fullName evidence="11">Nucleotidyltransferase family protein</fullName>
    </submittedName>
</protein>
<dbReference type="InterPro" id="IPR002934">
    <property type="entry name" value="Polymerase_NTP_transf_dom"/>
</dbReference>
<comment type="similarity">
    <text evidence="9">Belongs to the MntA antitoxin family.</text>
</comment>
<dbReference type="InterPro" id="IPR052038">
    <property type="entry name" value="Type-VII_TA_antitoxin"/>
</dbReference>
<evidence type="ECO:0000256" key="6">
    <source>
        <dbReference type="ARBA" id="ARBA00022741"/>
    </source>
</evidence>
<reference evidence="11 12" key="1">
    <citation type="submission" date="2020-10" db="EMBL/GenBank/DDBJ databases">
        <authorList>
            <person name="Castelo-Branco R."/>
            <person name="Eusebio N."/>
            <person name="Adriana R."/>
            <person name="Vieira A."/>
            <person name="Brugerolle De Fraissinette N."/>
            <person name="Rezende De Castro R."/>
            <person name="Schneider M.P."/>
            <person name="Vasconcelos V."/>
            <person name="Leao P.N."/>
        </authorList>
    </citation>
    <scope>NUCLEOTIDE SEQUENCE [LARGE SCALE GENOMIC DNA]</scope>
    <source>
        <strain evidence="11 12">LEGE 00031</strain>
    </source>
</reference>
<dbReference type="PANTHER" id="PTHR33571:SF12">
    <property type="entry name" value="BSL3053 PROTEIN"/>
    <property type="match status" value="1"/>
</dbReference>
<organism evidence="11 12">
    <name type="scientific">Synechocystis salina LEGE 00031</name>
    <dbReference type="NCBI Taxonomy" id="1828736"/>
    <lineage>
        <taxon>Bacteria</taxon>
        <taxon>Bacillati</taxon>
        <taxon>Cyanobacteriota</taxon>
        <taxon>Cyanophyceae</taxon>
        <taxon>Synechococcales</taxon>
        <taxon>Merismopediaceae</taxon>
        <taxon>Synechocystis</taxon>
    </lineage>
</organism>
<evidence type="ECO:0000256" key="2">
    <source>
        <dbReference type="ARBA" id="ARBA00022649"/>
    </source>
</evidence>
<keyword evidence="8" id="KW-0460">Magnesium</keyword>
<evidence type="ECO:0000256" key="5">
    <source>
        <dbReference type="ARBA" id="ARBA00022723"/>
    </source>
</evidence>
<dbReference type="Proteomes" id="UP000658720">
    <property type="component" value="Unassembled WGS sequence"/>
</dbReference>
<keyword evidence="7" id="KW-0067">ATP-binding</keyword>
<evidence type="ECO:0000313" key="12">
    <source>
        <dbReference type="Proteomes" id="UP000658720"/>
    </source>
</evidence>
<name>A0ABR9VRJ0_9SYNC</name>
<dbReference type="PANTHER" id="PTHR33571">
    <property type="entry name" value="SSL8005 PROTEIN"/>
    <property type="match status" value="1"/>
</dbReference>
<evidence type="ECO:0000256" key="1">
    <source>
        <dbReference type="ARBA" id="ARBA00001946"/>
    </source>
</evidence>
<keyword evidence="5" id="KW-0479">Metal-binding</keyword>
<dbReference type="Gene3D" id="3.30.460.10">
    <property type="entry name" value="Beta Polymerase, domain 2"/>
    <property type="match status" value="1"/>
</dbReference>
<dbReference type="RefSeq" id="WP_194019668.1">
    <property type="nucleotide sequence ID" value="NZ_JADEVV010000020.1"/>
</dbReference>
<comment type="cofactor">
    <cofactor evidence="1">
        <name>Mg(2+)</name>
        <dbReference type="ChEBI" id="CHEBI:18420"/>
    </cofactor>
</comment>
<evidence type="ECO:0000313" key="11">
    <source>
        <dbReference type="EMBL" id="MBE9253950.1"/>
    </source>
</evidence>
<keyword evidence="12" id="KW-1185">Reference proteome</keyword>
<keyword evidence="4" id="KW-0548">Nucleotidyltransferase</keyword>
<dbReference type="Pfam" id="PF01909">
    <property type="entry name" value="NTP_transf_2"/>
    <property type="match status" value="1"/>
</dbReference>
<evidence type="ECO:0000259" key="10">
    <source>
        <dbReference type="Pfam" id="PF01909"/>
    </source>
</evidence>
<evidence type="ECO:0000256" key="7">
    <source>
        <dbReference type="ARBA" id="ARBA00022840"/>
    </source>
</evidence>
<keyword evidence="2" id="KW-1277">Toxin-antitoxin system</keyword>
<gene>
    <name evidence="11" type="ORF">IQ217_08850</name>
</gene>
<evidence type="ECO:0000256" key="3">
    <source>
        <dbReference type="ARBA" id="ARBA00022679"/>
    </source>
</evidence>
<dbReference type="CDD" id="cd05403">
    <property type="entry name" value="NT_KNTase_like"/>
    <property type="match status" value="1"/>
</dbReference>
<comment type="caution">
    <text evidence="11">The sequence shown here is derived from an EMBL/GenBank/DDBJ whole genome shotgun (WGS) entry which is preliminary data.</text>
</comment>
<dbReference type="SUPFAM" id="SSF81301">
    <property type="entry name" value="Nucleotidyltransferase"/>
    <property type="match status" value="1"/>
</dbReference>
<keyword evidence="6" id="KW-0547">Nucleotide-binding</keyword>
<evidence type="ECO:0000256" key="8">
    <source>
        <dbReference type="ARBA" id="ARBA00022842"/>
    </source>
</evidence>